<dbReference type="InterPro" id="IPR007867">
    <property type="entry name" value="GMC_OxRtase_C"/>
</dbReference>
<dbReference type="InterPro" id="IPR051871">
    <property type="entry name" value="GMC_Oxidoreductase-Related"/>
</dbReference>
<dbReference type="SUPFAM" id="SSF51905">
    <property type="entry name" value="FAD/NAD(P)-binding domain"/>
    <property type="match status" value="3"/>
</dbReference>
<proteinExistence type="inferred from homology"/>
<dbReference type="PANTHER" id="PTHR45968">
    <property type="entry name" value="OSJNBA0019K04.7 PROTEIN"/>
    <property type="match status" value="1"/>
</dbReference>
<feature type="domain" description="Glucose-methanol-choline oxidoreductase N-terminal" evidence="7">
    <location>
        <begin position="119"/>
        <end position="142"/>
    </location>
</feature>
<evidence type="ECO:0000256" key="5">
    <source>
        <dbReference type="RuleBase" id="RU003968"/>
    </source>
</evidence>
<accession>A0ABR2DEV4</accession>
<dbReference type="Pfam" id="PF00732">
    <property type="entry name" value="GMC_oxred_N"/>
    <property type="match status" value="3"/>
</dbReference>
<dbReference type="PROSITE" id="PS00624">
    <property type="entry name" value="GMC_OXRED_2"/>
    <property type="match status" value="3"/>
</dbReference>
<evidence type="ECO:0000259" key="7">
    <source>
        <dbReference type="PROSITE" id="PS00623"/>
    </source>
</evidence>
<comment type="similarity">
    <text evidence="5">Belongs to the GMC oxidoreductase family.</text>
</comment>
<comment type="cofactor">
    <cofactor evidence="1">
        <name>FAD</name>
        <dbReference type="ChEBI" id="CHEBI:57692"/>
    </cofactor>
</comment>
<feature type="domain" description="Glucose-methanol-choline oxidoreductase N-terminal" evidence="8">
    <location>
        <begin position="307"/>
        <end position="321"/>
    </location>
</feature>
<dbReference type="PANTHER" id="PTHR45968:SF31">
    <property type="entry name" value="GLUCOSE-METHANOL-CHOLINE (GMC) OXIDOREDUCTASE FAMILY PROTEIN"/>
    <property type="match status" value="1"/>
</dbReference>
<dbReference type="Gene3D" id="3.50.50.60">
    <property type="entry name" value="FAD/NAD(P)-binding domain"/>
    <property type="match status" value="3"/>
</dbReference>
<evidence type="ECO:0000259" key="8">
    <source>
        <dbReference type="PROSITE" id="PS00624"/>
    </source>
</evidence>
<evidence type="ECO:0000256" key="6">
    <source>
        <dbReference type="SAM" id="SignalP"/>
    </source>
</evidence>
<name>A0ABR2DEV4_9ROSI</name>
<dbReference type="EMBL" id="JBBPBM010000028">
    <property type="protein sequence ID" value="KAK8537098.1"/>
    <property type="molecule type" value="Genomic_DNA"/>
</dbReference>
<evidence type="ECO:0000313" key="9">
    <source>
        <dbReference type="EMBL" id="KAK8537098.1"/>
    </source>
</evidence>
<gene>
    <name evidence="9" type="ORF">V6N12_043275</name>
</gene>
<dbReference type="Proteomes" id="UP001472677">
    <property type="component" value="Unassembled WGS sequence"/>
</dbReference>
<keyword evidence="4 5" id="KW-0274">FAD</keyword>
<reference evidence="9 10" key="1">
    <citation type="journal article" date="2024" name="G3 (Bethesda)">
        <title>Genome assembly of Hibiscus sabdariffa L. provides insights into metabolisms of medicinal natural products.</title>
        <authorList>
            <person name="Kim T."/>
        </authorList>
    </citation>
    <scope>NUCLEOTIDE SEQUENCE [LARGE SCALE GENOMIC DNA]</scope>
    <source>
        <strain evidence="9">TK-2024</strain>
        <tissue evidence="9">Old leaves</tissue>
    </source>
</reference>
<evidence type="ECO:0000256" key="1">
    <source>
        <dbReference type="ARBA" id="ARBA00001974"/>
    </source>
</evidence>
<evidence type="ECO:0000256" key="2">
    <source>
        <dbReference type="ARBA" id="ARBA00022630"/>
    </source>
</evidence>
<evidence type="ECO:0000256" key="4">
    <source>
        <dbReference type="ARBA" id="ARBA00022827"/>
    </source>
</evidence>
<feature type="chain" id="PRO_5045717246" description="Glucose-methanol-choline oxidoreductase N-terminal domain-containing protein" evidence="6">
    <location>
        <begin position="27"/>
        <end position="1691"/>
    </location>
</feature>
<dbReference type="SUPFAM" id="SSF54373">
    <property type="entry name" value="FAD-linked reductases, C-terminal domain"/>
    <property type="match status" value="3"/>
</dbReference>
<evidence type="ECO:0000313" key="10">
    <source>
        <dbReference type="Proteomes" id="UP001472677"/>
    </source>
</evidence>
<keyword evidence="2 5" id="KW-0285">Flavoprotein</keyword>
<comment type="caution">
    <text evidence="9">The sequence shown here is derived from an EMBL/GenBank/DDBJ whole genome shotgun (WGS) entry which is preliminary data.</text>
</comment>
<sequence length="1691" mass="185501">MERGLWRFLKVLFVAVFAFHPYFCHAQRDPQYSFVQEATSAPPVSYHSYIVVGGGTAGCPLAATLSEKANVLVLERGGSPYLIPGKTDKVNFLLGLYDTSNESYAQHFYSEDGIFSHRARVLGGGTVINAGYYSHADPKFIEETRLDQVLVKDSYQWVEKKVAFEPPILQWQSAVRDALLEAGVQPFNNFTYEHIVGTKIAATIFDENDHRHSAADLLEYANPQNIKVYLHAVVHQILFTTESKLGQLCELLLIEMNIFPYIFFLYVHIANGSRPRATGVIYVDASGVKHTAWLTKDLTSEIIVSSGAIGSPQLLMLSGIGPAPQLQAMGIPVVMDQPMVGQNMADNFLNGIIVPSPLPVEVSLLSIVGITQFENYIEAWSGMNMPPFTGPIRKPLPPLLNQIYTEARKKVEPYPNTRLQGGIIVQKAGRPLSTGYVELKSTDPDETPKVLFNYFNKSEDVDMCVRGMETVIKVVNSKSFSKFRFTSVSTQDLMNLTATITSNVRPKHYNTAMSLPQYCKDSVSTFWHYHGSCQVGKVVDNDYRVIGVDNLRVIDASTFHATPGTNPQATVMMLGSAEKAPNYSFIREATSAPRVSYHAYILVGGGTAGCPLAATLSEKANILVLERGGNPYLKPNITDKANFLLQLYDNSSDSNAQEFNSEDGVFSHRARVLGGGSVINAGFYSHADPQFIKEAGLDEALVKDSYQWVEKKVAFEAPVLQWQSAVKDGLLEAGVSPYNKFTYGHIKGTKIGATIFDKNDRRHTAADLLEYADPKNIKLYLHATVHKIIFTTQSGAGSRPRATGVIYEDASGVRHEAYLTKDSKNEILVSSGAIGSPQLLMLSGIGPAPQLQAMGIQVVKDQPMVGQNLADNAMNGIMVPSPLPVEVSLLSTVGITQSGNYIEAWSGLNLPPSPGQMRTPLPPVINKVYNDAMIKIGSSVNTRLQGGIIIEKAGRPLSTGYIELRSTDPNETPKVWFNYFKEAEDVKMCVRGMETVIKVVNSKSFSRFRYPSISTPDLLNLTAALPSNLRPRHPNSATSLEQFCRDTPTTFWHFHGSCQVGKVVDNDYRVLGIDNLRVIDASTFHATPGTNPQATVMMLGSVSNEKIDMILQTTSIKGVELPVRYLGPTVNIGKYAMDMRLWRFLKASLVAVFALHAYFCHSETAPYYSFVDEATSAPQVSYHDYIVVGGGVAGCSLAATLSETANVLVLERGGSPYRKPGDTDKGNFLLTLLDPTPDSYAQAFITEDGVYNHRARVLGGGSVFNAGFYSHAEPDFIKESGLDEALVKDSYQWVEKKVAFKAPVLQWQSAVINGLLEAGVLPYNGFTYDHINGTKIGATIFDLDDHRHSAADLLEYANPKQIKVYLHATVHKIILTTEGIRSRPRAEGVIFEDAFGVEHTAFLTKDSKSEIIVSAGAIGSPQLLMLSGIGPAHQLEALGIEVVMDQPMVGQGMGDNTLNGLVIPSPVPVELSLVSSVGISQPVNYIEAGSGLNLAPSFGQITKLLLPFLNQTTIGSLFDTRLRGGIIVQKAARPISRGHIELWSTDPNETPKVRFNYFQEPENLRKCVQGIKTIINVVNSKAFSKFRYQAISTQLLLNLVAALPLNLRPRSLATALSLEHFCRDTVMTFWHHHGGCQIGKVVDHDYRVLDVDGLRVIDSSTFSFTPGTNPQAAVMMLGRAMGVRIQKDRYS</sequence>
<dbReference type="Pfam" id="PF05199">
    <property type="entry name" value="GMC_oxred_C"/>
    <property type="match status" value="3"/>
</dbReference>
<feature type="signal peptide" evidence="6">
    <location>
        <begin position="1"/>
        <end position="26"/>
    </location>
</feature>
<dbReference type="Gene3D" id="3.30.410.40">
    <property type="match status" value="3"/>
</dbReference>
<keyword evidence="3 6" id="KW-0732">Signal</keyword>
<keyword evidence="10" id="KW-1185">Reference proteome</keyword>
<evidence type="ECO:0000256" key="3">
    <source>
        <dbReference type="ARBA" id="ARBA00022729"/>
    </source>
</evidence>
<feature type="domain" description="Glucose-methanol-choline oxidoreductase N-terminal" evidence="8">
    <location>
        <begin position="1416"/>
        <end position="1430"/>
    </location>
</feature>
<dbReference type="PROSITE" id="PS00623">
    <property type="entry name" value="GMC_OXRED_1"/>
    <property type="match status" value="1"/>
</dbReference>
<organism evidence="9 10">
    <name type="scientific">Hibiscus sabdariffa</name>
    <name type="common">roselle</name>
    <dbReference type="NCBI Taxonomy" id="183260"/>
    <lineage>
        <taxon>Eukaryota</taxon>
        <taxon>Viridiplantae</taxon>
        <taxon>Streptophyta</taxon>
        <taxon>Embryophyta</taxon>
        <taxon>Tracheophyta</taxon>
        <taxon>Spermatophyta</taxon>
        <taxon>Magnoliopsida</taxon>
        <taxon>eudicotyledons</taxon>
        <taxon>Gunneridae</taxon>
        <taxon>Pentapetalae</taxon>
        <taxon>rosids</taxon>
        <taxon>malvids</taxon>
        <taxon>Malvales</taxon>
        <taxon>Malvaceae</taxon>
        <taxon>Malvoideae</taxon>
        <taxon>Hibiscus</taxon>
    </lineage>
</organism>
<dbReference type="InterPro" id="IPR036188">
    <property type="entry name" value="FAD/NAD-bd_sf"/>
</dbReference>
<feature type="domain" description="Glucose-methanol-choline oxidoreductase N-terminal" evidence="8">
    <location>
        <begin position="832"/>
        <end position="846"/>
    </location>
</feature>
<protein>
    <recommendedName>
        <fullName evidence="7 8">Glucose-methanol-choline oxidoreductase N-terminal domain-containing protein</fullName>
    </recommendedName>
</protein>
<dbReference type="InterPro" id="IPR000172">
    <property type="entry name" value="GMC_OxRdtase_N"/>
</dbReference>